<dbReference type="EMBL" id="SRYA01000119">
    <property type="protein sequence ID" value="TGY87129.1"/>
    <property type="molecule type" value="Genomic_DNA"/>
</dbReference>
<evidence type="ECO:0000313" key="2">
    <source>
        <dbReference type="Proteomes" id="UP000304953"/>
    </source>
</evidence>
<accession>A0AC61RPK5</accession>
<dbReference type="Proteomes" id="UP000304953">
    <property type="component" value="Unassembled WGS sequence"/>
</dbReference>
<name>A0AC61RPK5_9FIRM</name>
<reference evidence="1" key="1">
    <citation type="submission" date="2019-04" db="EMBL/GenBank/DDBJ databases">
        <title>Microbes associate with the intestines of laboratory mice.</title>
        <authorList>
            <person name="Navarre W."/>
            <person name="Wong E."/>
            <person name="Huang K."/>
            <person name="Tropini C."/>
            <person name="Ng K."/>
            <person name="Yu B."/>
        </authorList>
    </citation>
    <scope>NUCLEOTIDE SEQUENCE</scope>
    <source>
        <strain evidence="1">NM01_1-7b</strain>
    </source>
</reference>
<evidence type="ECO:0000313" key="1">
    <source>
        <dbReference type="EMBL" id="TGY87129.1"/>
    </source>
</evidence>
<gene>
    <name evidence="1" type="ORF">E5329_26965</name>
</gene>
<organism evidence="1 2">
    <name type="scientific">Petralouisia muris</name>
    <dbReference type="NCBI Taxonomy" id="3032872"/>
    <lineage>
        <taxon>Bacteria</taxon>
        <taxon>Bacillati</taxon>
        <taxon>Bacillota</taxon>
        <taxon>Clostridia</taxon>
        <taxon>Lachnospirales</taxon>
        <taxon>Lachnospiraceae</taxon>
        <taxon>Petralouisia</taxon>
    </lineage>
</organism>
<sequence>MIQVLLGVWKKKIKIIDDESLFKALSAMSLAVFTIAVAICEIYLMNRNEFIIMILLNAFQIIYNKPTILCSVMQQKNAAFMIKKKTFFRFVLFQILKENALLVAFVVIQAVVFLYSLFSLKFAIILAIWVLAVDIYLLEIYSREKKLLLLLLSVCVFVWTIHYNMWVLLFMTAVNARYLYGTLHREVLDYVFINRRRDVFIGKSEVTIRRVNSLFFLRMPFQEILEFLYEIILVCTVRYFIQTDIAFYLFIAVFLVDIELVQDEKMKNYDNCYGKSLFLNFTKITEMQKFLLSVEFNCVIKYVLLSLPLLIIEITSHTWDLYFGFSYINILILVFAISHRYYCATDCVLKVRKLIEHTWFRMVMLYLVLFDLAPLLFEKVLWKLDGYQPLYGCVFTACITVLVLFVKVENIVKVAGEDVNEKTV</sequence>
<proteinExistence type="predicted"/>
<keyword evidence="2" id="KW-1185">Reference proteome</keyword>
<protein>
    <submittedName>
        <fullName evidence="1">Uncharacterized protein</fullName>
    </submittedName>
</protein>
<comment type="caution">
    <text evidence="1">The sequence shown here is derived from an EMBL/GenBank/DDBJ whole genome shotgun (WGS) entry which is preliminary data.</text>
</comment>